<organism evidence="1 2">
    <name type="scientific">Lindgomyces ingoldianus</name>
    <dbReference type="NCBI Taxonomy" id="673940"/>
    <lineage>
        <taxon>Eukaryota</taxon>
        <taxon>Fungi</taxon>
        <taxon>Dikarya</taxon>
        <taxon>Ascomycota</taxon>
        <taxon>Pezizomycotina</taxon>
        <taxon>Dothideomycetes</taxon>
        <taxon>Pleosporomycetidae</taxon>
        <taxon>Pleosporales</taxon>
        <taxon>Lindgomycetaceae</taxon>
        <taxon>Lindgomyces</taxon>
    </lineage>
</organism>
<evidence type="ECO:0000313" key="2">
    <source>
        <dbReference type="Proteomes" id="UP000799755"/>
    </source>
</evidence>
<accession>A0ACB6QD11</accession>
<proteinExistence type="predicted"/>
<comment type="caution">
    <text evidence="1">The sequence shown here is derived from an EMBL/GenBank/DDBJ whole genome shotgun (WGS) entry which is preliminary data.</text>
</comment>
<protein>
    <submittedName>
        <fullName evidence="1">Uncharacterized protein</fullName>
    </submittedName>
</protein>
<keyword evidence="2" id="KW-1185">Reference proteome</keyword>
<reference evidence="1" key="1">
    <citation type="journal article" date="2020" name="Stud. Mycol.">
        <title>101 Dothideomycetes genomes: a test case for predicting lifestyles and emergence of pathogens.</title>
        <authorList>
            <person name="Haridas S."/>
            <person name="Albert R."/>
            <person name="Binder M."/>
            <person name="Bloem J."/>
            <person name="Labutti K."/>
            <person name="Salamov A."/>
            <person name="Andreopoulos B."/>
            <person name="Baker S."/>
            <person name="Barry K."/>
            <person name="Bills G."/>
            <person name="Bluhm B."/>
            <person name="Cannon C."/>
            <person name="Castanera R."/>
            <person name="Culley D."/>
            <person name="Daum C."/>
            <person name="Ezra D."/>
            <person name="Gonzalez J."/>
            <person name="Henrissat B."/>
            <person name="Kuo A."/>
            <person name="Liang C."/>
            <person name="Lipzen A."/>
            <person name="Lutzoni F."/>
            <person name="Magnuson J."/>
            <person name="Mondo S."/>
            <person name="Nolan M."/>
            <person name="Ohm R."/>
            <person name="Pangilinan J."/>
            <person name="Park H.-J."/>
            <person name="Ramirez L."/>
            <person name="Alfaro M."/>
            <person name="Sun H."/>
            <person name="Tritt A."/>
            <person name="Yoshinaga Y."/>
            <person name="Zwiers L.-H."/>
            <person name="Turgeon B."/>
            <person name="Goodwin S."/>
            <person name="Spatafora J."/>
            <person name="Crous P."/>
            <person name="Grigoriev I."/>
        </authorList>
    </citation>
    <scope>NUCLEOTIDE SEQUENCE</scope>
    <source>
        <strain evidence="1">ATCC 200398</strain>
    </source>
</reference>
<dbReference type="EMBL" id="MU003541">
    <property type="protein sequence ID" value="KAF2464002.1"/>
    <property type="molecule type" value="Genomic_DNA"/>
</dbReference>
<sequence>MNIKGSPLVLTPRRNGLDYGRTEKLTAILAARETKSLSPERVTTFPACDIVMTGRTIPQLGDDNCRILRFCRVPRIRFSYPAEYCNRVNNIVLSTVNYYSKLASFVVVFRSRPAESRQMDLERPPTCLFRSEMDTMRQQVQTSLLDVTDVFHLSERLITALRDPSRCEDGCSQSLDFAQMLLESVARLMDFLDLAWPTTRSCDDYDPTELRFDVEQLSYRHFCCLRSPYNGDCRPIHTGRFRKRLAAAGNASGVDGVHEQCGGGRPSPNLAELEGVWCGPSPDLAGLEDVWCGLSPACGFGPWAPGCFVRTSAGANVLCVSEVWKFNGGVSRRCVGTRCLDPGPGKLFHEPLTAKTNLFVLL</sequence>
<gene>
    <name evidence="1" type="ORF">BDR25DRAFT_346918</name>
</gene>
<dbReference type="Proteomes" id="UP000799755">
    <property type="component" value="Unassembled WGS sequence"/>
</dbReference>
<evidence type="ECO:0000313" key="1">
    <source>
        <dbReference type="EMBL" id="KAF2464002.1"/>
    </source>
</evidence>
<name>A0ACB6QD11_9PLEO</name>